<evidence type="ECO:0000313" key="1">
    <source>
        <dbReference type="EMBL" id="KAJ8342477.1"/>
    </source>
</evidence>
<proteinExistence type="predicted"/>
<comment type="caution">
    <text evidence="1">The sequence shown here is derived from an EMBL/GenBank/DDBJ whole genome shotgun (WGS) entry which is preliminary data.</text>
</comment>
<organism evidence="1 2">
    <name type="scientific">Synaphobranchus kaupii</name>
    <name type="common">Kaup's arrowtooth eel</name>
    <dbReference type="NCBI Taxonomy" id="118154"/>
    <lineage>
        <taxon>Eukaryota</taxon>
        <taxon>Metazoa</taxon>
        <taxon>Chordata</taxon>
        <taxon>Craniata</taxon>
        <taxon>Vertebrata</taxon>
        <taxon>Euteleostomi</taxon>
        <taxon>Actinopterygii</taxon>
        <taxon>Neopterygii</taxon>
        <taxon>Teleostei</taxon>
        <taxon>Anguilliformes</taxon>
        <taxon>Synaphobranchidae</taxon>
        <taxon>Synaphobranchus</taxon>
    </lineage>
</organism>
<protein>
    <submittedName>
        <fullName evidence="1">Uncharacterized protein</fullName>
    </submittedName>
</protein>
<sequence length="93" mass="10280">MSRSTLRQYRSIPLAVSCSVVDPVTLLVVSCYRGSDSLTMSQSGSQYVMDAVMPDSFPSIHNQVSPYKRGAPPARYLVFKVPLRMTPRLSGCH</sequence>
<reference evidence="1" key="1">
    <citation type="journal article" date="2023" name="Science">
        <title>Genome structures resolve the early diversification of teleost fishes.</title>
        <authorList>
            <person name="Parey E."/>
            <person name="Louis A."/>
            <person name="Montfort J."/>
            <person name="Bouchez O."/>
            <person name="Roques C."/>
            <person name="Iampietro C."/>
            <person name="Lluch J."/>
            <person name="Castinel A."/>
            <person name="Donnadieu C."/>
            <person name="Desvignes T."/>
            <person name="Floi Bucao C."/>
            <person name="Jouanno E."/>
            <person name="Wen M."/>
            <person name="Mejri S."/>
            <person name="Dirks R."/>
            <person name="Jansen H."/>
            <person name="Henkel C."/>
            <person name="Chen W.J."/>
            <person name="Zahm M."/>
            <person name="Cabau C."/>
            <person name="Klopp C."/>
            <person name="Thompson A.W."/>
            <person name="Robinson-Rechavi M."/>
            <person name="Braasch I."/>
            <person name="Lecointre G."/>
            <person name="Bobe J."/>
            <person name="Postlethwait J.H."/>
            <person name="Berthelot C."/>
            <person name="Roest Crollius H."/>
            <person name="Guiguen Y."/>
        </authorList>
    </citation>
    <scope>NUCLEOTIDE SEQUENCE</scope>
    <source>
        <strain evidence="1">WJC10195</strain>
    </source>
</reference>
<dbReference type="EMBL" id="JAINUF010000014">
    <property type="protein sequence ID" value="KAJ8342477.1"/>
    <property type="molecule type" value="Genomic_DNA"/>
</dbReference>
<accession>A0A9Q1EPA7</accession>
<name>A0A9Q1EPA7_SYNKA</name>
<keyword evidence="2" id="KW-1185">Reference proteome</keyword>
<gene>
    <name evidence="1" type="ORF">SKAU_G00324050</name>
</gene>
<dbReference type="Proteomes" id="UP001152622">
    <property type="component" value="Chromosome 14"/>
</dbReference>
<dbReference type="AlphaFoldDB" id="A0A9Q1EPA7"/>
<evidence type="ECO:0000313" key="2">
    <source>
        <dbReference type="Proteomes" id="UP001152622"/>
    </source>
</evidence>